<comment type="similarity">
    <text evidence="8">Belongs to the TRAP transporter small permease family.</text>
</comment>
<keyword evidence="4" id="KW-0997">Cell inner membrane</keyword>
<dbReference type="Pfam" id="PF04290">
    <property type="entry name" value="DctQ"/>
    <property type="match status" value="1"/>
</dbReference>
<dbReference type="OrthoDB" id="5465095at2"/>
<keyword evidence="7 9" id="KW-0472">Membrane</keyword>
<keyword evidence="6 9" id="KW-1133">Transmembrane helix</keyword>
<comment type="subcellular location">
    <subcellularLocation>
        <location evidence="1">Cell inner membrane</location>
        <topology evidence="1">Multi-pass membrane protein</topology>
    </subcellularLocation>
</comment>
<evidence type="ECO:0000256" key="6">
    <source>
        <dbReference type="ARBA" id="ARBA00022989"/>
    </source>
</evidence>
<feature type="domain" description="Tripartite ATP-independent periplasmic transporters DctQ component" evidence="10">
    <location>
        <begin position="26"/>
        <end position="153"/>
    </location>
</feature>
<evidence type="ECO:0000256" key="3">
    <source>
        <dbReference type="ARBA" id="ARBA00022475"/>
    </source>
</evidence>
<dbReference type="eggNOG" id="COG3090">
    <property type="taxonomic scope" value="Bacteria"/>
</dbReference>
<keyword evidence="2" id="KW-0813">Transport</keyword>
<organism evidence="11 12">
    <name type="scientific">Halalkalibacter okhensis</name>
    <dbReference type="NCBI Taxonomy" id="333138"/>
    <lineage>
        <taxon>Bacteria</taxon>
        <taxon>Bacillati</taxon>
        <taxon>Bacillota</taxon>
        <taxon>Bacilli</taxon>
        <taxon>Bacillales</taxon>
        <taxon>Bacillaceae</taxon>
        <taxon>Halalkalibacter</taxon>
    </lineage>
</organism>
<dbReference type="EMBL" id="JRJU01000038">
    <property type="protein sequence ID" value="KHF38477.1"/>
    <property type="molecule type" value="Genomic_DNA"/>
</dbReference>
<feature type="transmembrane region" description="Helical" evidence="9">
    <location>
        <begin position="45"/>
        <end position="68"/>
    </location>
</feature>
<dbReference type="InterPro" id="IPR055348">
    <property type="entry name" value="DctQ"/>
</dbReference>
<keyword evidence="5 9" id="KW-0812">Transmembrane</keyword>
<dbReference type="AlphaFoldDB" id="A0A0B0IC81"/>
<keyword evidence="3" id="KW-1003">Cell membrane</keyword>
<feature type="transmembrane region" description="Helical" evidence="9">
    <location>
        <begin position="130"/>
        <end position="149"/>
    </location>
</feature>
<evidence type="ECO:0000256" key="1">
    <source>
        <dbReference type="ARBA" id="ARBA00004429"/>
    </source>
</evidence>
<evidence type="ECO:0000256" key="5">
    <source>
        <dbReference type="ARBA" id="ARBA00022692"/>
    </source>
</evidence>
<feature type="transmembrane region" description="Helical" evidence="9">
    <location>
        <begin position="21"/>
        <end position="39"/>
    </location>
</feature>
<evidence type="ECO:0000313" key="11">
    <source>
        <dbReference type="EMBL" id="KHF38477.1"/>
    </source>
</evidence>
<keyword evidence="12" id="KW-1185">Reference proteome</keyword>
<evidence type="ECO:0000256" key="7">
    <source>
        <dbReference type="ARBA" id="ARBA00023136"/>
    </source>
</evidence>
<sequence>MKILRKLDRVIMKIEEAILSYAIILIALMVTGNVLSRYFTGRSWAFAAEISEFAVIIATFLGISYAARKGRHISMSAFFDMAPAKTRKIMAIIIPAITAISLFLLAYYAYVYTISSFERGRTTTALLIPVYLFHLFIPIGFTLGGLQFLRNMWINIKEKDVFLATDKKDYL</sequence>
<dbReference type="RefSeq" id="WP_034632605.1">
    <property type="nucleotide sequence ID" value="NZ_JRJU01000038.1"/>
</dbReference>
<comment type="caution">
    <text evidence="11">The sequence shown here is derived from an EMBL/GenBank/DDBJ whole genome shotgun (WGS) entry which is preliminary data.</text>
</comment>
<dbReference type="Proteomes" id="UP000030832">
    <property type="component" value="Unassembled WGS sequence"/>
</dbReference>
<evidence type="ECO:0000313" key="12">
    <source>
        <dbReference type="Proteomes" id="UP000030832"/>
    </source>
</evidence>
<dbReference type="PANTHER" id="PTHR35011">
    <property type="entry name" value="2,3-DIKETO-L-GULONATE TRAP TRANSPORTER SMALL PERMEASE PROTEIN YIAM"/>
    <property type="match status" value="1"/>
</dbReference>
<dbReference type="InterPro" id="IPR007387">
    <property type="entry name" value="TRAP_DctQ"/>
</dbReference>
<evidence type="ECO:0000256" key="9">
    <source>
        <dbReference type="SAM" id="Phobius"/>
    </source>
</evidence>
<dbReference type="GO" id="GO:0022857">
    <property type="term" value="F:transmembrane transporter activity"/>
    <property type="evidence" value="ECO:0007669"/>
    <property type="project" value="TreeGrafter"/>
</dbReference>
<accession>A0A0B0IC81</accession>
<name>A0A0B0IC81_9BACI</name>
<proteinExistence type="inferred from homology"/>
<dbReference type="PANTHER" id="PTHR35011:SF5">
    <property type="entry name" value="SIALIC ACID TRAP TRANSPORTER SMALL PERMEASE PROTEIN SIAQ"/>
    <property type="match status" value="1"/>
</dbReference>
<evidence type="ECO:0000256" key="4">
    <source>
        <dbReference type="ARBA" id="ARBA00022519"/>
    </source>
</evidence>
<feature type="transmembrane region" description="Helical" evidence="9">
    <location>
        <begin position="89"/>
        <end position="110"/>
    </location>
</feature>
<dbReference type="GO" id="GO:0015740">
    <property type="term" value="P:C4-dicarboxylate transport"/>
    <property type="evidence" value="ECO:0007669"/>
    <property type="project" value="TreeGrafter"/>
</dbReference>
<protein>
    <submittedName>
        <fullName evidence="11">C4-dicarboxylate ABC transporter</fullName>
    </submittedName>
</protein>
<evidence type="ECO:0000259" key="10">
    <source>
        <dbReference type="Pfam" id="PF04290"/>
    </source>
</evidence>
<reference evidence="11 12" key="1">
    <citation type="submission" date="2014-09" db="EMBL/GenBank/DDBJ databases">
        <title>Genome sequencing and annotation of Bacillus Okhensis strain Kh10-101T.</title>
        <authorList>
            <person name="Prakash J.S."/>
        </authorList>
    </citation>
    <scope>NUCLEOTIDE SEQUENCE [LARGE SCALE GENOMIC DNA]</scope>
    <source>
        <strain evidence="12">Kh10-101T</strain>
    </source>
</reference>
<gene>
    <name evidence="11" type="ORF">LQ50_20980</name>
</gene>
<dbReference type="GO" id="GO:0005886">
    <property type="term" value="C:plasma membrane"/>
    <property type="evidence" value="ECO:0007669"/>
    <property type="project" value="UniProtKB-SubCell"/>
</dbReference>
<dbReference type="STRING" id="333138.LQ50_20980"/>
<evidence type="ECO:0000256" key="2">
    <source>
        <dbReference type="ARBA" id="ARBA00022448"/>
    </source>
</evidence>
<evidence type="ECO:0000256" key="8">
    <source>
        <dbReference type="ARBA" id="ARBA00038436"/>
    </source>
</evidence>